<evidence type="ECO:0000313" key="2">
    <source>
        <dbReference type="EMBL" id="MBB3976423.1"/>
    </source>
</evidence>
<dbReference type="CDD" id="cd02440">
    <property type="entry name" value="AdoMet_MTases"/>
    <property type="match status" value="1"/>
</dbReference>
<organism evidence="2 3">
    <name type="scientific">Mycoplana azooxidifex</name>
    <dbReference type="NCBI Taxonomy" id="1636188"/>
    <lineage>
        <taxon>Bacteria</taxon>
        <taxon>Pseudomonadati</taxon>
        <taxon>Pseudomonadota</taxon>
        <taxon>Alphaproteobacteria</taxon>
        <taxon>Hyphomicrobiales</taxon>
        <taxon>Rhizobiaceae</taxon>
        <taxon>Mycoplana</taxon>
    </lineage>
</organism>
<dbReference type="AlphaFoldDB" id="A0A7W6DAY9"/>
<dbReference type="InterPro" id="IPR041698">
    <property type="entry name" value="Methyltransf_25"/>
</dbReference>
<dbReference type="RefSeq" id="WP_183801782.1">
    <property type="nucleotide sequence ID" value="NZ_JACIEE010000003.1"/>
</dbReference>
<dbReference type="Proteomes" id="UP000574761">
    <property type="component" value="Unassembled WGS sequence"/>
</dbReference>
<feature type="domain" description="Methyltransferase" evidence="1">
    <location>
        <begin position="61"/>
        <end position="148"/>
    </location>
</feature>
<name>A0A7W6DAY9_9HYPH</name>
<dbReference type="EMBL" id="JACIEE010000003">
    <property type="protein sequence ID" value="MBB3976423.1"/>
    <property type="molecule type" value="Genomic_DNA"/>
</dbReference>
<reference evidence="2 3" key="1">
    <citation type="submission" date="2020-08" db="EMBL/GenBank/DDBJ databases">
        <title>Genomic Encyclopedia of Type Strains, Phase IV (KMG-IV): sequencing the most valuable type-strain genomes for metagenomic binning, comparative biology and taxonomic classification.</title>
        <authorList>
            <person name="Goeker M."/>
        </authorList>
    </citation>
    <scope>NUCLEOTIDE SEQUENCE [LARGE SCALE GENOMIC DNA]</scope>
    <source>
        <strain evidence="2 3">DSM 100211</strain>
    </source>
</reference>
<dbReference type="GO" id="GO:0032259">
    <property type="term" value="P:methylation"/>
    <property type="evidence" value="ECO:0007669"/>
    <property type="project" value="UniProtKB-KW"/>
</dbReference>
<dbReference type="SUPFAM" id="SSF53335">
    <property type="entry name" value="S-adenosyl-L-methionine-dependent methyltransferases"/>
    <property type="match status" value="1"/>
</dbReference>
<accession>A0A7W6DAY9</accession>
<dbReference type="Gene3D" id="3.40.50.150">
    <property type="entry name" value="Vaccinia Virus protein VP39"/>
    <property type="match status" value="1"/>
</dbReference>
<dbReference type="GO" id="GO:0008168">
    <property type="term" value="F:methyltransferase activity"/>
    <property type="evidence" value="ECO:0007669"/>
    <property type="project" value="UniProtKB-KW"/>
</dbReference>
<evidence type="ECO:0000313" key="3">
    <source>
        <dbReference type="Proteomes" id="UP000574761"/>
    </source>
</evidence>
<dbReference type="InterPro" id="IPR029063">
    <property type="entry name" value="SAM-dependent_MTases_sf"/>
</dbReference>
<protein>
    <submittedName>
        <fullName evidence="2">2-polyprenyl-3-methyl-5-hydroxy-6-metoxy-1, 4-benzoquinol methylase</fullName>
    </submittedName>
</protein>
<gene>
    <name evidence="2" type="ORF">GGQ64_001612</name>
</gene>
<sequence>MGSQSKTHLTLDKAHAYWRKPPESNNWPSEYIDTANKPQLVQRSEALVNLMRRHAFRDSAILEIGCNAGRNLKYLFEAGYSNLSAVEISQNAIDEMQAQLPDLYAAVNIQVAPIEEVVDTLPTFDVIFTMATMVHLPRESEWVFPKIAGRVKSRLITVEFEHPIDSDRHFPRNYERIFEANGLRLVDMMHPFPGLPSSYYCWVFSPV</sequence>
<proteinExistence type="predicted"/>
<keyword evidence="3" id="KW-1185">Reference proteome</keyword>
<evidence type="ECO:0000259" key="1">
    <source>
        <dbReference type="Pfam" id="PF13649"/>
    </source>
</evidence>
<keyword evidence="2" id="KW-0808">Transferase</keyword>
<comment type="caution">
    <text evidence="2">The sequence shown here is derived from an EMBL/GenBank/DDBJ whole genome shotgun (WGS) entry which is preliminary data.</text>
</comment>
<dbReference type="Pfam" id="PF13649">
    <property type="entry name" value="Methyltransf_25"/>
    <property type="match status" value="1"/>
</dbReference>
<keyword evidence="2" id="KW-0489">Methyltransferase</keyword>